<dbReference type="NCBIfam" id="TIGR00879">
    <property type="entry name" value="SP"/>
    <property type="match status" value="1"/>
</dbReference>
<evidence type="ECO:0000256" key="2">
    <source>
        <dbReference type="ARBA" id="ARBA00010992"/>
    </source>
</evidence>
<dbReference type="InterPro" id="IPR005828">
    <property type="entry name" value="MFS_sugar_transport-like"/>
</dbReference>
<dbReference type="GO" id="GO:0016020">
    <property type="term" value="C:membrane"/>
    <property type="evidence" value="ECO:0007669"/>
    <property type="project" value="UniProtKB-SubCell"/>
</dbReference>
<feature type="transmembrane region" description="Helical" evidence="9">
    <location>
        <begin position="398"/>
        <end position="421"/>
    </location>
</feature>
<evidence type="ECO:0000256" key="8">
    <source>
        <dbReference type="SAM" id="MobiDB-lite"/>
    </source>
</evidence>
<feature type="transmembrane region" description="Helical" evidence="9">
    <location>
        <begin position="84"/>
        <end position="102"/>
    </location>
</feature>
<feature type="domain" description="Major facilitator superfamily (MFS) profile" evidence="10">
    <location>
        <begin position="13"/>
        <end position="451"/>
    </location>
</feature>
<dbReference type="InterPro" id="IPR003663">
    <property type="entry name" value="Sugar/inositol_transpt"/>
</dbReference>
<feature type="transmembrane region" description="Helical" evidence="9">
    <location>
        <begin position="108"/>
        <end position="129"/>
    </location>
</feature>
<dbReference type="InterPro" id="IPR050360">
    <property type="entry name" value="MFS_Sugar_Transporters"/>
</dbReference>
<comment type="similarity">
    <text evidence="2 7">Belongs to the major facilitator superfamily. Sugar transporter (TC 2.A.1.1) family.</text>
</comment>
<dbReference type="PROSITE" id="PS50850">
    <property type="entry name" value="MFS"/>
    <property type="match status" value="1"/>
</dbReference>
<feature type="transmembrane region" description="Helical" evidence="9">
    <location>
        <begin position="171"/>
        <end position="193"/>
    </location>
</feature>
<keyword evidence="12" id="KW-1185">Reference proteome</keyword>
<keyword evidence="3 7" id="KW-0813">Transport</keyword>
<organism evidence="11 12">
    <name type="scientific">Hyaloscypha hepaticicola</name>
    <dbReference type="NCBI Taxonomy" id="2082293"/>
    <lineage>
        <taxon>Eukaryota</taxon>
        <taxon>Fungi</taxon>
        <taxon>Dikarya</taxon>
        <taxon>Ascomycota</taxon>
        <taxon>Pezizomycotina</taxon>
        <taxon>Leotiomycetes</taxon>
        <taxon>Helotiales</taxon>
        <taxon>Hyaloscyphaceae</taxon>
        <taxon>Hyaloscypha</taxon>
    </lineage>
</organism>
<protein>
    <submittedName>
        <fullName evidence="11">General substrate transporter</fullName>
    </submittedName>
</protein>
<proteinExistence type="inferred from homology"/>
<dbReference type="GO" id="GO:0005351">
    <property type="term" value="F:carbohydrate:proton symporter activity"/>
    <property type="evidence" value="ECO:0007669"/>
    <property type="project" value="TreeGrafter"/>
</dbReference>
<feature type="transmembrane region" description="Helical" evidence="9">
    <location>
        <begin position="266"/>
        <end position="288"/>
    </location>
</feature>
<evidence type="ECO:0000259" key="10">
    <source>
        <dbReference type="PROSITE" id="PS50850"/>
    </source>
</evidence>
<dbReference type="Pfam" id="PF00083">
    <property type="entry name" value="Sugar_tr"/>
    <property type="match status" value="1"/>
</dbReference>
<dbReference type="FunFam" id="1.20.1250.20:FF:000090">
    <property type="entry name" value="MFS sugar transporter, putative"/>
    <property type="match status" value="1"/>
</dbReference>
<evidence type="ECO:0000256" key="5">
    <source>
        <dbReference type="ARBA" id="ARBA00022989"/>
    </source>
</evidence>
<feature type="compositionally biased region" description="Basic and acidic residues" evidence="8">
    <location>
        <begin position="512"/>
        <end position="522"/>
    </location>
</feature>
<keyword evidence="6 9" id="KW-0472">Membrane</keyword>
<sequence>MFDFRGKVLVALITLTCSIGFMLFGYDQGVLSGLIGADNQFGTDFNHPDPTTQGLIVSVYQLGNVGGSIVIFLIGDKLGRKKSLLYSTIVMLIGAILQTAAINRGMMYAGRVITGFGNGGNTSTIPVWQSETSTAKDRGKLVAIDTCLVIFGILIAYWMDYGFAQISGPAQWRFPIGFQMVFMAILIPLILILPESPRWLHEQGRHEEANNVIARLVGKAVALDDDRVLELAKEINDAIELEHADGPFHYRELFAGGKLQNFRRMVLCFCVDAFQQLGGICVITYYLPTILESSAGLSRHMSLLMAGIITTEYFLSSVFQIWLTDKFNRRTLLFVSSWGEIITMAVLAITVHDGGRPAAWVAVVMVFLYNTFYSWGWLTVPFLYPAEITTLRLRARGAAIASVGAWLTEFMVVQITPIAVANIGYKTYVLFCVLNLGIIVPVTYFFFPETANMRLEDIDHIFEGGGITGGVIGKNGLLNDRRKDIERENHLPNESVKTSGSPISSSVGGKNDSFDHVEAKTG</sequence>
<feature type="transmembrane region" description="Helical" evidence="9">
    <location>
        <begin position="53"/>
        <end position="75"/>
    </location>
</feature>
<keyword evidence="5 9" id="KW-1133">Transmembrane helix</keyword>
<evidence type="ECO:0000313" key="12">
    <source>
        <dbReference type="Proteomes" id="UP000235672"/>
    </source>
</evidence>
<dbReference type="PANTHER" id="PTHR48022">
    <property type="entry name" value="PLASTIDIC GLUCOSE TRANSPORTER 4"/>
    <property type="match status" value="1"/>
</dbReference>
<feature type="region of interest" description="Disordered" evidence="8">
    <location>
        <begin position="487"/>
        <end position="522"/>
    </location>
</feature>
<dbReference type="PANTHER" id="PTHR48022:SF28">
    <property type="entry name" value="MAJOR FACILITATOR SUPERFAMILY (MFS) PROFILE DOMAIN-CONTAINING PROTEIN-RELATED"/>
    <property type="match status" value="1"/>
</dbReference>
<dbReference type="InterPro" id="IPR036259">
    <property type="entry name" value="MFS_trans_sf"/>
</dbReference>
<comment type="subcellular location">
    <subcellularLocation>
        <location evidence="1">Membrane</location>
        <topology evidence="1">Multi-pass membrane protein</topology>
    </subcellularLocation>
</comment>
<dbReference type="Gene3D" id="1.20.1250.20">
    <property type="entry name" value="MFS general substrate transporter like domains"/>
    <property type="match status" value="1"/>
</dbReference>
<feature type="transmembrane region" description="Helical" evidence="9">
    <location>
        <begin position="358"/>
        <end position="386"/>
    </location>
</feature>
<dbReference type="SUPFAM" id="SSF103473">
    <property type="entry name" value="MFS general substrate transporter"/>
    <property type="match status" value="1"/>
</dbReference>
<reference evidence="11 12" key="1">
    <citation type="submission" date="2016-05" db="EMBL/GenBank/DDBJ databases">
        <title>A degradative enzymes factory behind the ericoid mycorrhizal symbiosis.</title>
        <authorList>
            <consortium name="DOE Joint Genome Institute"/>
            <person name="Martino E."/>
            <person name="Morin E."/>
            <person name="Grelet G."/>
            <person name="Kuo A."/>
            <person name="Kohler A."/>
            <person name="Daghino S."/>
            <person name="Barry K."/>
            <person name="Choi C."/>
            <person name="Cichocki N."/>
            <person name="Clum A."/>
            <person name="Copeland A."/>
            <person name="Hainaut M."/>
            <person name="Haridas S."/>
            <person name="Labutti K."/>
            <person name="Lindquist E."/>
            <person name="Lipzen A."/>
            <person name="Khouja H.-R."/>
            <person name="Murat C."/>
            <person name="Ohm R."/>
            <person name="Olson A."/>
            <person name="Spatafora J."/>
            <person name="Veneault-Fourrey C."/>
            <person name="Henrissat B."/>
            <person name="Grigoriev I."/>
            <person name="Martin F."/>
            <person name="Perotto S."/>
        </authorList>
    </citation>
    <scope>NUCLEOTIDE SEQUENCE [LARGE SCALE GENOMIC DNA]</scope>
    <source>
        <strain evidence="11 12">UAMH 7357</strain>
    </source>
</reference>
<evidence type="ECO:0000256" key="7">
    <source>
        <dbReference type="RuleBase" id="RU003346"/>
    </source>
</evidence>
<dbReference type="EMBL" id="KZ613510">
    <property type="protein sequence ID" value="PMD15757.1"/>
    <property type="molecule type" value="Genomic_DNA"/>
</dbReference>
<dbReference type="AlphaFoldDB" id="A0A2J6PP12"/>
<name>A0A2J6PP12_9HELO</name>
<gene>
    <name evidence="11" type="ORF">NA56DRAFT_649840</name>
</gene>
<feature type="transmembrane region" description="Helical" evidence="9">
    <location>
        <begin position="300"/>
        <end position="319"/>
    </location>
</feature>
<evidence type="ECO:0000256" key="3">
    <source>
        <dbReference type="ARBA" id="ARBA00022448"/>
    </source>
</evidence>
<evidence type="ECO:0000256" key="4">
    <source>
        <dbReference type="ARBA" id="ARBA00022692"/>
    </source>
</evidence>
<feature type="compositionally biased region" description="Polar residues" evidence="8">
    <location>
        <begin position="495"/>
        <end position="508"/>
    </location>
</feature>
<accession>A0A2J6PP12</accession>
<keyword evidence="4 9" id="KW-0812">Transmembrane</keyword>
<evidence type="ECO:0000256" key="6">
    <source>
        <dbReference type="ARBA" id="ARBA00023136"/>
    </source>
</evidence>
<dbReference type="PRINTS" id="PR00171">
    <property type="entry name" value="SUGRTRNSPORT"/>
</dbReference>
<evidence type="ECO:0000256" key="9">
    <source>
        <dbReference type="SAM" id="Phobius"/>
    </source>
</evidence>
<dbReference type="OrthoDB" id="6133115at2759"/>
<feature type="transmembrane region" description="Helical" evidence="9">
    <location>
        <begin position="141"/>
        <end position="159"/>
    </location>
</feature>
<dbReference type="InterPro" id="IPR020846">
    <property type="entry name" value="MFS_dom"/>
</dbReference>
<feature type="transmembrane region" description="Helical" evidence="9">
    <location>
        <begin position="427"/>
        <end position="447"/>
    </location>
</feature>
<evidence type="ECO:0000256" key="1">
    <source>
        <dbReference type="ARBA" id="ARBA00004141"/>
    </source>
</evidence>
<feature type="transmembrane region" description="Helical" evidence="9">
    <location>
        <begin position="331"/>
        <end position="352"/>
    </location>
</feature>
<evidence type="ECO:0000313" key="11">
    <source>
        <dbReference type="EMBL" id="PMD15757.1"/>
    </source>
</evidence>
<dbReference type="Proteomes" id="UP000235672">
    <property type="component" value="Unassembled WGS sequence"/>
</dbReference>